<dbReference type="GO" id="GO:0009451">
    <property type="term" value="P:RNA modification"/>
    <property type="evidence" value="ECO:0007669"/>
    <property type="project" value="InterPro"/>
</dbReference>
<dbReference type="EMBL" id="JAHRHJ020000528">
    <property type="protein sequence ID" value="KAH9293985.1"/>
    <property type="molecule type" value="Genomic_DNA"/>
</dbReference>
<organism evidence="3 4">
    <name type="scientific">Taxus chinensis</name>
    <name type="common">Chinese yew</name>
    <name type="synonym">Taxus wallichiana var. chinensis</name>
    <dbReference type="NCBI Taxonomy" id="29808"/>
    <lineage>
        <taxon>Eukaryota</taxon>
        <taxon>Viridiplantae</taxon>
        <taxon>Streptophyta</taxon>
        <taxon>Embryophyta</taxon>
        <taxon>Tracheophyta</taxon>
        <taxon>Spermatophyta</taxon>
        <taxon>Pinopsida</taxon>
        <taxon>Pinidae</taxon>
        <taxon>Conifers II</taxon>
        <taxon>Cupressales</taxon>
        <taxon>Taxaceae</taxon>
        <taxon>Taxus</taxon>
    </lineage>
</organism>
<dbReference type="InterPro" id="IPR011990">
    <property type="entry name" value="TPR-like_helical_dom_sf"/>
</dbReference>
<reference evidence="3 4" key="1">
    <citation type="journal article" date="2021" name="Nat. Plants">
        <title>The Taxus genome provides insights into paclitaxel biosynthesis.</title>
        <authorList>
            <person name="Xiong X."/>
            <person name="Gou J."/>
            <person name="Liao Q."/>
            <person name="Li Y."/>
            <person name="Zhou Q."/>
            <person name="Bi G."/>
            <person name="Li C."/>
            <person name="Du R."/>
            <person name="Wang X."/>
            <person name="Sun T."/>
            <person name="Guo L."/>
            <person name="Liang H."/>
            <person name="Lu P."/>
            <person name="Wu Y."/>
            <person name="Zhang Z."/>
            <person name="Ro D.K."/>
            <person name="Shang Y."/>
            <person name="Huang S."/>
            <person name="Yan J."/>
        </authorList>
    </citation>
    <scope>NUCLEOTIDE SEQUENCE [LARGE SCALE GENOMIC DNA]</scope>
    <source>
        <strain evidence="3">Ta-2019</strain>
    </source>
</reference>
<evidence type="ECO:0000313" key="3">
    <source>
        <dbReference type="EMBL" id="KAH9293985.1"/>
    </source>
</evidence>
<sequence length="221" mass="24532">DDSCDFAGRYVHKMWNLTEVMQGCSKKCLNEMWSHGLQLIGGYAQNGLVEKSLESFKEMQLAGIKPDSSTFASILPACVKLGDLEQGIEIHQKIIESGFFVGYVVVNALIDMYAKCGSIQKARKLFDKMHHPNVVSWNAMIAGYAMHGYSKDALKLFELMKHSGTNPDHVSFVCVLFACSHAGLVDEGCKYFNCMSDSYCIMPSMDHYVCMVDLLGRAGLS</sequence>
<dbReference type="GO" id="GO:0048731">
    <property type="term" value="P:system development"/>
    <property type="evidence" value="ECO:0007669"/>
    <property type="project" value="UniProtKB-ARBA"/>
</dbReference>
<dbReference type="PANTHER" id="PTHR47926">
    <property type="entry name" value="PENTATRICOPEPTIDE REPEAT-CONTAINING PROTEIN"/>
    <property type="match status" value="1"/>
</dbReference>
<dbReference type="InterPro" id="IPR046960">
    <property type="entry name" value="PPR_At4g14850-like_plant"/>
</dbReference>
<dbReference type="Pfam" id="PF01535">
    <property type="entry name" value="PPR"/>
    <property type="match status" value="1"/>
</dbReference>
<dbReference type="AlphaFoldDB" id="A0AA38C4K5"/>
<evidence type="ECO:0000313" key="4">
    <source>
        <dbReference type="Proteomes" id="UP000824469"/>
    </source>
</evidence>
<feature type="repeat" description="PPR" evidence="2">
    <location>
        <begin position="67"/>
        <end position="101"/>
    </location>
</feature>
<keyword evidence="1" id="KW-0677">Repeat</keyword>
<accession>A0AA38C4K5</accession>
<evidence type="ECO:0000256" key="2">
    <source>
        <dbReference type="PROSITE-ProRule" id="PRU00708"/>
    </source>
</evidence>
<keyword evidence="4" id="KW-1185">Reference proteome</keyword>
<evidence type="ECO:0000256" key="1">
    <source>
        <dbReference type="ARBA" id="ARBA00022737"/>
    </source>
</evidence>
<name>A0AA38C4K5_TAXCH</name>
<dbReference type="GO" id="GO:0003723">
    <property type="term" value="F:RNA binding"/>
    <property type="evidence" value="ECO:0007669"/>
    <property type="project" value="InterPro"/>
</dbReference>
<dbReference type="Proteomes" id="UP000824469">
    <property type="component" value="Unassembled WGS sequence"/>
</dbReference>
<feature type="non-terminal residue" evidence="3">
    <location>
        <position position="1"/>
    </location>
</feature>
<proteinExistence type="predicted"/>
<gene>
    <name evidence="3" type="ORF">KI387_040812</name>
</gene>
<comment type="caution">
    <text evidence="3">The sequence shown here is derived from an EMBL/GenBank/DDBJ whole genome shotgun (WGS) entry which is preliminary data.</text>
</comment>
<dbReference type="Pfam" id="PF13041">
    <property type="entry name" value="PPR_2"/>
    <property type="match status" value="2"/>
</dbReference>
<protein>
    <recommendedName>
        <fullName evidence="5">Pentatricopeptide repeat-containing protein</fullName>
    </recommendedName>
</protein>
<dbReference type="FunFam" id="1.25.40.10:FF:000158">
    <property type="entry name" value="pentatricopeptide repeat-containing protein At2g33680"/>
    <property type="match status" value="1"/>
</dbReference>
<evidence type="ECO:0008006" key="5">
    <source>
        <dbReference type="Google" id="ProtNLM"/>
    </source>
</evidence>
<dbReference type="PROSITE" id="PS51375">
    <property type="entry name" value="PPR"/>
    <property type="match status" value="2"/>
</dbReference>
<dbReference type="NCBIfam" id="TIGR00756">
    <property type="entry name" value="PPR"/>
    <property type="match status" value="3"/>
</dbReference>
<dbReference type="InterPro" id="IPR002885">
    <property type="entry name" value="PPR_rpt"/>
</dbReference>
<dbReference type="OMA" id="CACACLT"/>
<feature type="repeat" description="PPR" evidence="2">
    <location>
        <begin position="133"/>
        <end position="167"/>
    </location>
</feature>
<dbReference type="Gene3D" id="1.25.40.10">
    <property type="entry name" value="Tetratricopeptide repeat domain"/>
    <property type="match status" value="2"/>
</dbReference>